<dbReference type="PANTHER" id="PTHR43708">
    <property type="entry name" value="CONSERVED EXPRESSED OXIDOREDUCTASE (EUROFUNG)"/>
    <property type="match status" value="1"/>
</dbReference>
<reference evidence="5 6" key="1">
    <citation type="submission" date="2019-07" db="EMBL/GenBank/DDBJ databases">
        <title>Whole genome shotgun sequence of Adhaeribacter aerolatus NBRC 106133.</title>
        <authorList>
            <person name="Hosoyama A."/>
            <person name="Uohara A."/>
            <person name="Ohji S."/>
            <person name="Ichikawa N."/>
        </authorList>
    </citation>
    <scope>NUCLEOTIDE SEQUENCE [LARGE SCALE GENOMIC DNA]</scope>
    <source>
        <strain evidence="5 6">NBRC 106133</strain>
    </source>
</reference>
<dbReference type="Pfam" id="PF02894">
    <property type="entry name" value="GFO_IDH_MocA_C"/>
    <property type="match status" value="1"/>
</dbReference>
<dbReference type="InterPro" id="IPR004104">
    <property type="entry name" value="Gfo/Idh/MocA-like_OxRdtase_C"/>
</dbReference>
<dbReference type="InterPro" id="IPR036291">
    <property type="entry name" value="NAD(P)-bd_dom_sf"/>
</dbReference>
<dbReference type="GO" id="GO:0000166">
    <property type="term" value="F:nucleotide binding"/>
    <property type="evidence" value="ECO:0007669"/>
    <property type="project" value="InterPro"/>
</dbReference>
<dbReference type="Pfam" id="PF01408">
    <property type="entry name" value="GFO_IDH_MocA"/>
    <property type="match status" value="1"/>
</dbReference>
<dbReference type="SUPFAM" id="SSF51735">
    <property type="entry name" value="NAD(P)-binding Rossmann-fold domains"/>
    <property type="match status" value="1"/>
</dbReference>
<comment type="similarity">
    <text evidence="1">Belongs to the Gfo/Idh/MocA family.</text>
</comment>
<dbReference type="Gene3D" id="3.40.50.720">
    <property type="entry name" value="NAD(P)-binding Rossmann-like Domain"/>
    <property type="match status" value="1"/>
</dbReference>
<keyword evidence="6" id="KW-1185">Reference proteome</keyword>
<dbReference type="PANTHER" id="PTHR43708:SF5">
    <property type="entry name" value="CONSERVED EXPRESSED OXIDOREDUCTASE (EUROFUNG)-RELATED"/>
    <property type="match status" value="1"/>
</dbReference>
<dbReference type="Proteomes" id="UP000321532">
    <property type="component" value="Unassembled WGS sequence"/>
</dbReference>
<evidence type="ECO:0000259" key="3">
    <source>
        <dbReference type="Pfam" id="PF01408"/>
    </source>
</evidence>
<dbReference type="Gene3D" id="3.30.360.10">
    <property type="entry name" value="Dihydrodipicolinate Reductase, domain 2"/>
    <property type="match status" value="1"/>
</dbReference>
<dbReference type="InterPro" id="IPR000683">
    <property type="entry name" value="Gfo/Idh/MocA-like_OxRdtase_N"/>
</dbReference>
<evidence type="ECO:0000256" key="2">
    <source>
        <dbReference type="ARBA" id="ARBA00023002"/>
    </source>
</evidence>
<evidence type="ECO:0000313" key="6">
    <source>
        <dbReference type="Proteomes" id="UP000321532"/>
    </source>
</evidence>
<sequence>MNEIAAPITVGLASYGMSGLVFHAPLVSSHPGFKLQTVLERSANKSQERYPAVKVVKTFEELLQDNSLELLVINTPNALHLSMAQQALEAGKHVILEKPFTVTSQDAQTLINIAKANNRVLSVFQNRRWDGDFLTVQQVVRQNLLGQLVDYEAHYDRYRNYIEANTWKEEAGPGSGLLYNLGSHMIDQALALFGKPATVTAELGIQRPGGQVNDYYHITLFYPALNLRVTLKSSYLVREPGPRYILHGTEGSFLKYGLDPQEDALKAGKLPSEPSWGLEDKSTWGLLNTQLNGLHFQGTIETSPGNYLQFYNSMYAAIREGKELAVKPEEAMLGIQIIEAAIRSNAEKRTINL</sequence>
<accession>A0A512B023</accession>
<name>A0A512B023_9BACT</name>
<dbReference type="EMBL" id="BJYS01000020">
    <property type="protein sequence ID" value="GEO05127.1"/>
    <property type="molecule type" value="Genomic_DNA"/>
</dbReference>
<dbReference type="InterPro" id="IPR051317">
    <property type="entry name" value="Gfo/Idh/MocA_oxidoreduct"/>
</dbReference>
<dbReference type="RefSeq" id="WP_246151033.1">
    <property type="nucleotide sequence ID" value="NZ_BJYS01000020.1"/>
</dbReference>
<dbReference type="GO" id="GO:0016491">
    <property type="term" value="F:oxidoreductase activity"/>
    <property type="evidence" value="ECO:0007669"/>
    <property type="project" value="UniProtKB-KW"/>
</dbReference>
<gene>
    <name evidence="5" type="ORF">AAE02nite_27910</name>
</gene>
<keyword evidence="2" id="KW-0560">Oxidoreductase</keyword>
<feature type="domain" description="Gfo/Idh/MocA-like oxidoreductase C-terminal" evidence="4">
    <location>
        <begin position="140"/>
        <end position="353"/>
    </location>
</feature>
<dbReference type="NCBIfam" id="NF008607">
    <property type="entry name" value="PRK11579.1"/>
    <property type="match status" value="1"/>
</dbReference>
<evidence type="ECO:0000313" key="5">
    <source>
        <dbReference type="EMBL" id="GEO05127.1"/>
    </source>
</evidence>
<comment type="caution">
    <text evidence="5">The sequence shown here is derived from an EMBL/GenBank/DDBJ whole genome shotgun (WGS) entry which is preliminary data.</text>
</comment>
<proteinExistence type="inferred from homology"/>
<evidence type="ECO:0000259" key="4">
    <source>
        <dbReference type="Pfam" id="PF02894"/>
    </source>
</evidence>
<feature type="domain" description="Gfo/Idh/MocA-like oxidoreductase N-terminal" evidence="3">
    <location>
        <begin position="10"/>
        <end position="123"/>
    </location>
</feature>
<evidence type="ECO:0000256" key="1">
    <source>
        <dbReference type="ARBA" id="ARBA00010928"/>
    </source>
</evidence>
<dbReference type="AlphaFoldDB" id="A0A512B023"/>
<organism evidence="5 6">
    <name type="scientific">Adhaeribacter aerolatus</name>
    <dbReference type="NCBI Taxonomy" id="670289"/>
    <lineage>
        <taxon>Bacteria</taxon>
        <taxon>Pseudomonadati</taxon>
        <taxon>Bacteroidota</taxon>
        <taxon>Cytophagia</taxon>
        <taxon>Cytophagales</taxon>
        <taxon>Hymenobacteraceae</taxon>
        <taxon>Adhaeribacter</taxon>
    </lineage>
</organism>
<protein>
    <submittedName>
        <fullName evidence="5">Oxidoreductase</fullName>
    </submittedName>
</protein>